<evidence type="ECO:0000313" key="2">
    <source>
        <dbReference type="EMBL" id="GJG58715.1"/>
    </source>
</evidence>
<evidence type="ECO:0000313" key="3">
    <source>
        <dbReference type="Proteomes" id="UP000825483"/>
    </source>
</evidence>
<sequence>MWRMLSVAAMVVADGAWAMTLRATAQHTTIVNSRLIADKICRLCALLGAVTAQWQWQVFWLVAD</sequence>
<keyword evidence="3" id="KW-1185">Reference proteome</keyword>
<comment type="caution">
    <text evidence="2">The sequence shown here is derived from an EMBL/GenBank/DDBJ whole genome shotgun (WGS) entry which is preliminary data.</text>
</comment>
<gene>
    <name evidence="2" type="ORF">PRLR5076_15660</name>
</gene>
<protein>
    <recommendedName>
        <fullName evidence="4">Lipoprotein</fullName>
    </recommendedName>
</protein>
<reference evidence="2" key="1">
    <citation type="journal article" date="2022" name="Int. J. Syst. Evol. Microbiol.">
        <title>Prevotella lacticifex sp. nov., isolated from the rumen of cows.</title>
        <authorList>
            <person name="Shinkai T."/>
            <person name="Ikeyama N."/>
            <person name="Kumagai M."/>
            <person name="Ohmori H."/>
            <person name="Sakamoto M."/>
            <person name="Ohkuma M."/>
            <person name="Mitsumori M."/>
        </authorList>
    </citation>
    <scope>NUCLEOTIDE SEQUENCE</scope>
    <source>
        <strain evidence="2">R5076</strain>
    </source>
</reference>
<dbReference type="EMBL" id="BPUB01000001">
    <property type="protein sequence ID" value="GJG58715.1"/>
    <property type="molecule type" value="Genomic_DNA"/>
</dbReference>
<feature type="signal peptide" evidence="1">
    <location>
        <begin position="1"/>
        <end position="18"/>
    </location>
</feature>
<proteinExistence type="predicted"/>
<dbReference type="Proteomes" id="UP000825483">
    <property type="component" value="Unassembled WGS sequence"/>
</dbReference>
<evidence type="ECO:0000256" key="1">
    <source>
        <dbReference type="SAM" id="SignalP"/>
    </source>
</evidence>
<dbReference type="AlphaFoldDB" id="A0A9R1CA31"/>
<keyword evidence="1" id="KW-0732">Signal</keyword>
<accession>A0A9R1CA31</accession>
<feature type="chain" id="PRO_5040255345" description="Lipoprotein" evidence="1">
    <location>
        <begin position="19"/>
        <end position="64"/>
    </location>
</feature>
<name>A0A9R1CA31_9BACT</name>
<organism evidence="2 3">
    <name type="scientific">Prevotella lacticifex</name>
    <dbReference type="NCBI Taxonomy" id="2854755"/>
    <lineage>
        <taxon>Bacteria</taxon>
        <taxon>Pseudomonadati</taxon>
        <taxon>Bacteroidota</taxon>
        <taxon>Bacteroidia</taxon>
        <taxon>Bacteroidales</taxon>
        <taxon>Prevotellaceae</taxon>
        <taxon>Prevotella</taxon>
    </lineage>
</organism>
<evidence type="ECO:0008006" key="4">
    <source>
        <dbReference type="Google" id="ProtNLM"/>
    </source>
</evidence>